<sequence>MHLPRHVRSFRLVPKSQSETSAGRVPICEGRLYICLDPIFRQEK</sequence>
<accession>A0A1P8UMK4</accession>
<reference evidence="1 2" key="1">
    <citation type="submission" date="2016-04" db="EMBL/GenBank/DDBJ databases">
        <title>Deep-sea bacteria in the southern Pacific.</title>
        <authorList>
            <person name="Tang K."/>
        </authorList>
    </citation>
    <scope>NUCLEOTIDE SEQUENCE [LARGE SCALE GENOMIC DNA]</scope>
    <source>
        <strain evidence="1 2">JLT2014</strain>
        <plasmid evidence="2">ppaby2</plasmid>
    </source>
</reference>
<keyword evidence="1" id="KW-0614">Plasmid</keyword>
<organism evidence="1 2">
    <name type="scientific">Salipiger abyssi</name>
    <dbReference type="NCBI Taxonomy" id="1250539"/>
    <lineage>
        <taxon>Bacteria</taxon>
        <taxon>Pseudomonadati</taxon>
        <taxon>Pseudomonadota</taxon>
        <taxon>Alphaproteobacteria</taxon>
        <taxon>Rhodobacterales</taxon>
        <taxon>Roseobacteraceae</taxon>
        <taxon>Salipiger</taxon>
    </lineage>
</organism>
<name>A0A1P8UMK4_9RHOB</name>
<keyword evidence="2" id="KW-1185">Reference proteome</keyword>
<geneLocation type="plasmid" evidence="2">
    <name>ppaby2</name>
</geneLocation>
<dbReference type="EMBL" id="CP015090">
    <property type="protein sequence ID" value="APZ50585.1"/>
    <property type="molecule type" value="Genomic_DNA"/>
</dbReference>
<dbReference type="KEGG" id="paby:Ga0080574_TMP251"/>
<evidence type="ECO:0000313" key="1">
    <source>
        <dbReference type="EMBL" id="APZ50585.1"/>
    </source>
</evidence>
<evidence type="ECO:0000313" key="2">
    <source>
        <dbReference type="Proteomes" id="UP000187059"/>
    </source>
</evidence>
<dbReference type="Proteomes" id="UP000187059">
    <property type="component" value="Plasmid pPABY2"/>
</dbReference>
<protein>
    <submittedName>
        <fullName evidence="1">Uncharacterized protein</fullName>
    </submittedName>
</protein>
<gene>
    <name evidence="1" type="ORF">Ga0080574_TMP251</name>
</gene>
<proteinExistence type="predicted"/>
<dbReference type="AlphaFoldDB" id="A0A1P8UMK4"/>